<keyword evidence="2" id="KW-1185">Reference proteome</keyword>
<organism evidence="1 2">
    <name type="scientific">Trifolium medium</name>
    <dbReference type="NCBI Taxonomy" id="97028"/>
    <lineage>
        <taxon>Eukaryota</taxon>
        <taxon>Viridiplantae</taxon>
        <taxon>Streptophyta</taxon>
        <taxon>Embryophyta</taxon>
        <taxon>Tracheophyta</taxon>
        <taxon>Spermatophyta</taxon>
        <taxon>Magnoliopsida</taxon>
        <taxon>eudicotyledons</taxon>
        <taxon>Gunneridae</taxon>
        <taxon>Pentapetalae</taxon>
        <taxon>rosids</taxon>
        <taxon>fabids</taxon>
        <taxon>Fabales</taxon>
        <taxon>Fabaceae</taxon>
        <taxon>Papilionoideae</taxon>
        <taxon>50 kb inversion clade</taxon>
        <taxon>NPAAA clade</taxon>
        <taxon>Hologalegina</taxon>
        <taxon>IRL clade</taxon>
        <taxon>Trifolieae</taxon>
        <taxon>Trifolium</taxon>
    </lineage>
</organism>
<name>A0A392N059_9FABA</name>
<dbReference type="Proteomes" id="UP000265520">
    <property type="component" value="Unassembled WGS sequence"/>
</dbReference>
<dbReference type="AlphaFoldDB" id="A0A392N059"/>
<dbReference type="EMBL" id="LXQA010021378">
    <property type="protein sequence ID" value="MCH91884.1"/>
    <property type="molecule type" value="Genomic_DNA"/>
</dbReference>
<protein>
    <submittedName>
        <fullName evidence="1">Uncharacterized protein</fullName>
    </submittedName>
</protein>
<feature type="non-terminal residue" evidence="1">
    <location>
        <position position="1"/>
    </location>
</feature>
<evidence type="ECO:0000313" key="1">
    <source>
        <dbReference type="EMBL" id="MCH91884.1"/>
    </source>
</evidence>
<sequence>TRCGRIIIVGCSSGYKHDVAAFAKWPGDRPHFTEGASTATGVGVDDDVFDQAAADAFIDEMQD</sequence>
<evidence type="ECO:0000313" key="2">
    <source>
        <dbReference type="Proteomes" id="UP000265520"/>
    </source>
</evidence>
<proteinExistence type="predicted"/>
<accession>A0A392N059</accession>
<reference evidence="1 2" key="1">
    <citation type="journal article" date="2018" name="Front. Plant Sci.">
        <title>Red Clover (Trifolium pratense) and Zigzag Clover (T. medium) - A Picture of Genomic Similarities and Differences.</title>
        <authorList>
            <person name="Dluhosova J."/>
            <person name="Istvanek J."/>
            <person name="Nedelnik J."/>
            <person name="Repkova J."/>
        </authorList>
    </citation>
    <scope>NUCLEOTIDE SEQUENCE [LARGE SCALE GENOMIC DNA]</scope>
    <source>
        <strain evidence="2">cv. 10/8</strain>
        <tissue evidence="1">Leaf</tissue>
    </source>
</reference>
<gene>
    <name evidence="1" type="ORF">A2U01_0012815</name>
</gene>
<comment type="caution">
    <text evidence="1">The sequence shown here is derived from an EMBL/GenBank/DDBJ whole genome shotgun (WGS) entry which is preliminary data.</text>
</comment>